<comment type="caution">
    <text evidence="3">The sequence shown here is derived from an EMBL/GenBank/DDBJ whole genome shotgun (WGS) entry which is preliminary data.</text>
</comment>
<keyword evidence="2" id="KW-0472">Membrane</keyword>
<evidence type="ECO:0000313" key="3">
    <source>
        <dbReference type="EMBL" id="KAK1385670.1"/>
    </source>
</evidence>
<gene>
    <name evidence="3" type="ORF">POM88_023405</name>
</gene>
<evidence type="ECO:0000256" key="1">
    <source>
        <dbReference type="SAM" id="MobiDB-lite"/>
    </source>
</evidence>
<feature type="compositionally biased region" description="Low complexity" evidence="1">
    <location>
        <begin position="98"/>
        <end position="114"/>
    </location>
</feature>
<name>A0AAD8IH85_9APIA</name>
<sequence length="114" mass="11923">MGEEWRKIADTHKMSPEEMKKAGVEGSKRPPGQNPGGVLHQRRNLPYSPYAMAVGGLLIIGAIGYATLYTKKKPEASAGDVAKVAAGIGTVEDTHPRNTTNTSTSVSGSTGASK</sequence>
<organism evidence="3 4">
    <name type="scientific">Heracleum sosnowskyi</name>
    <dbReference type="NCBI Taxonomy" id="360622"/>
    <lineage>
        <taxon>Eukaryota</taxon>
        <taxon>Viridiplantae</taxon>
        <taxon>Streptophyta</taxon>
        <taxon>Embryophyta</taxon>
        <taxon>Tracheophyta</taxon>
        <taxon>Spermatophyta</taxon>
        <taxon>Magnoliopsida</taxon>
        <taxon>eudicotyledons</taxon>
        <taxon>Gunneridae</taxon>
        <taxon>Pentapetalae</taxon>
        <taxon>asterids</taxon>
        <taxon>campanulids</taxon>
        <taxon>Apiales</taxon>
        <taxon>Apiaceae</taxon>
        <taxon>Apioideae</taxon>
        <taxon>apioid superclade</taxon>
        <taxon>Tordylieae</taxon>
        <taxon>Tordyliinae</taxon>
        <taxon>Heracleum</taxon>
    </lineage>
</organism>
<dbReference type="EMBL" id="JAUIZM010000005">
    <property type="protein sequence ID" value="KAK1385670.1"/>
    <property type="molecule type" value="Genomic_DNA"/>
</dbReference>
<accession>A0AAD8IH85</accession>
<keyword evidence="4" id="KW-1185">Reference proteome</keyword>
<keyword evidence="2" id="KW-1133">Transmembrane helix</keyword>
<dbReference type="AlphaFoldDB" id="A0AAD8IH85"/>
<reference evidence="3" key="2">
    <citation type="submission" date="2023-05" db="EMBL/GenBank/DDBJ databases">
        <authorList>
            <person name="Schelkunov M.I."/>
        </authorList>
    </citation>
    <scope>NUCLEOTIDE SEQUENCE</scope>
    <source>
        <strain evidence="3">Hsosn_3</strain>
        <tissue evidence="3">Leaf</tissue>
    </source>
</reference>
<keyword evidence="2" id="KW-0812">Transmembrane</keyword>
<evidence type="ECO:0000256" key="2">
    <source>
        <dbReference type="SAM" id="Phobius"/>
    </source>
</evidence>
<dbReference type="Proteomes" id="UP001237642">
    <property type="component" value="Unassembled WGS sequence"/>
</dbReference>
<evidence type="ECO:0000313" key="4">
    <source>
        <dbReference type="Proteomes" id="UP001237642"/>
    </source>
</evidence>
<feature type="compositionally biased region" description="Basic and acidic residues" evidence="1">
    <location>
        <begin position="1"/>
        <end position="28"/>
    </location>
</feature>
<dbReference type="PANTHER" id="PTHR33919">
    <property type="entry name" value="OS09G0127700 PROTEIN"/>
    <property type="match status" value="1"/>
</dbReference>
<feature type="region of interest" description="Disordered" evidence="1">
    <location>
        <begin position="91"/>
        <end position="114"/>
    </location>
</feature>
<proteinExistence type="predicted"/>
<reference evidence="3" key="1">
    <citation type="submission" date="2023-02" db="EMBL/GenBank/DDBJ databases">
        <title>Genome of toxic invasive species Heracleum sosnowskyi carries increased number of genes despite the absence of recent whole-genome duplications.</title>
        <authorList>
            <person name="Schelkunov M."/>
            <person name="Shtratnikova V."/>
            <person name="Makarenko M."/>
            <person name="Klepikova A."/>
            <person name="Omelchenko D."/>
            <person name="Novikova G."/>
            <person name="Obukhova E."/>
            <person name="Bogdanov V."/>
            <person name="Penin A."/>
            <person name="Logacheva M."/>
        </authorList>
    </citation>
    <scope>NUCLEOTIDE SEQUENCE</scope>
    <source>
        <strain evidence="3">Hsosn_3</strain>
        <tissue evidence="3">Leaf</tissue>
    </source>
</reference>
<feature type="transmembrane region" description="Helical" evidence="2">
    <location>
        <begin position="47"/>
        <end position="68"/>
    </location>
</feature>
<protein>
    <submittedName>
        <fullName evidence="3">Protein-methionine-sulfoxide reductase catalytic subunit MsrP like</fullName>
    </submittedName>
</protein>
<feature type="region of interest" description="Disordered" evidence="1">
    <location>
        <begin position="1"/>
        <end position="42"/>
    </location>
</feature>
<dbReference type="PANTHER" id="PTHR33919:SF1">
    <property type="entry name" value="OS09G0127700 PROTEIN"/>
    <property type="match status" value="1"/>
</dbReference>